<keyword evidence="2" id="KW-1185">Reference proteome</keyword>
<gene>
    <name evidence="1" type="ORF">KIM372_09680</name>
</gene>
<dbReference type="Proteomes" id="UP001321766">
    <property type="component" value="Chromosome"/>
</dbReference>
<evidence type="ECO:0000313" key="1">
    <source>
        <dbReference type="EMBL" id="BDR53061.1"/>
    </source>
</evidence>
<reference evidence="1 2" key="1">
    <citation type="journal article" date="2023" name="Microbiol. Spectr.">
        <title>Symbiosis of Carpenter Bees with Uncharacterized Lactic Acid Bacteria Showing NAD Auxotrophy.</title>
        <authorList>
            <person name="Kawasaki S."/>
            <person name="Ozawa K."/>
            <person name="Mori T."/>
            <person name="Yamamoto A."/>
            <person name="Ito M."/>
            <person name="Ohkuma M."/>
            <person name="Sakamoto M."/>
            <person name="Matsutani M."/>
        </authorList>
    </citation>
    <scope>NUCLEOTIDE SEQUENCE [LARGE SCALE GENOMIC DNA]</scope>
    <source>
        <strain evidence="1 2">Kim37-2</strain>
    </source>
</reference>
<dbReference type="EMBL" id="AP026798">
    <property type="protein sequence ID" value="BDR53061.1"/>
    <property type="molecule type" value="Genomic_DNA"/>
</dbReference>
<proteinExistence type="predicted"/>
<accession>A0ABN6SE52</accession>
<evidence type="ECO:0000313" key="2">
    <source>
        <dbReference type="Proteomes" id="UP001321766"/>
    </source>
</evidence>
<organism evidence="1 2">
    <name type="scientific">Bombiscardovia nodaiensis</name>
    <dbReference type="NCBI Taxonomy" id="2932181"/>
    <lineage>
        <taxon>Bacteria</taxon>
        <taxon>Bacillati</taxon>
        <taxon>Actinomycetota</taxon>
        <taxon>Actinomycetes</taxon>
        <taxon>Bifidobacteriales</taxon>
        <taxon>Bifidobacteriaceae</taxon>
        <taxon>Bombiscardovia</taxon>
    </lineage>
</organism>
<protein>
    <submittedName>
        <fullName evidence="1">Uncharacterized protein</fullName>
    </submittedName>
</protein>
<name>A0ABN6SE52_9BIFI</name>
<sequence length="88" mass="10176">MYRTFDRQGQSYVLAVGQPEQEDEDLWWTRISLRQGPTEVWTHRIAGIDGVQSLLLALDFSRRRPTDMGGFTFLGDPDLRLVELPEPQ</sequence>